<feature type="region of interest" description="Disordered" evidence="1">
    <location>
        <begin position="203"/>
        <end position="241"/>
    </location>
</feature>
<evidence type="ECO:0000313" key="3">
    <source>
        <dbReference type="Proteomes" id="UP000324646"/>
    </source>
</evidence>
<proteinExistence type="predicted"/>
<dbReference type="EMBL" id="CP042243">
    <property type="protein sequence ID" value="QEK11773.1"/>
    <property type="molecule type" value="Genomic_DNA"/>
</dbReference>
<reference evidence="2 3" key="1">
    <citation type="submission" date="2019-07" db="EMBL/GenBank/DDBJ databases">
        <title>Complete genome of Crassaminicella thermophila SY095.</title>
        <authorList>
            <person name="Li X."/>
        </authorList>
    </citation>
    <scope>NUCLEOTIDE SEQUENCE [LARGE SCALE GENOMIC DNA]</scope>
    <source>
        <strain evidence="2 3">SY095</strain>
    </source>
</reference>
<dbReference type="Proteomes" id="UP000324646">
    <property type="component" value="Chromosome"/>
</dbReference>
<keyword evidence="3" id="KW-1185">Reference proteome</keyword>
<sequence>MNELIPVDSNDILLPEDEISIGRFPIQSNRMFIFIIPIFLILFLKNKNTYSNLSSENYEKPKTPTINSNTLDKISHLLENVKKATVLNDLRKSAMQSNRILGSKNLEFLKEALNVFGSNMSEETKSHIQTATTILSILDKVKDVKNILNIQKALNFESNKDMSAQINNIIEAIEPMLPAEYAKKIGDFKKMAQMMKLMSLFNDDEDLDEEEDNNISDSYNNDEYSDTENNDENDDNPPKEE</sequence>
<feature type="compositionally biased region" description="Acidic residues" evidence="1">
    <location>
        <begin position="223"/>
        <end position="235"/>
    </location>
</feature>
<dbReference type="AlphaFoldDB" id="A0A5C0SB11"/>
<accession>A0A5C0SB11</accession>
<dbReference type="KEGG" id="crs:FQB35_04990"/>
<gene>
    <name evidence="2" type="ORF">FQB35_04990</name>
</gene>
<protein>
    <submittedName>
        <fullName evidence="2">Uncharacterized protein</fullName>
    </submittedName>
</protein>
<evidence type="ECO:0000256" key="1">
    <source>
        <dbReference type="SAM" id="MobiDB-lite"/>
    </source>
</evidence>
<organism evidence="2 3">
    <name type="scientific">Crassaminicella thermophila</name>
    <dbReference type="NCBI Taxonomy" id="2599308"/>
    <lineage>
        <taxon>Bacteria</taxon>
        <taxon>Bacillati</taxon>
        <taxon>Bacillota</taxon>
        <taxon>Clostridia</taxon>
        <taxon>Eubacteriales</taxon>
        <taxon>Clostridiaceae</taxon>
        <taxon>Crassaminicella</taxon>
    </lineage>
</organism>
<feature type="compositionally biased region" description="Acidic residues" evidence="1">
    <location>
        <begin position="203"/>
        <end position="214"/>
    </location>
</feature>
<name>A0A5C0SB11_CRATE</name>
<evidence type="ECO:0000313" key="2">
    <source>
        <dbReference type="EMBL" id="QEK11773.1"/>
    </source>
</evidence>
<dbReference type="OrthoDB" id="1954072at2"/>
<dbReference type="RefSeq" id="WP_148808928.1">
    <property type="nucleotide sequence ID" value="NZ_CP042243.1"/>
</dbReference>